<feature type="compositionally biased region" description="Polar residues" evidence="1">
    <location>
        <begin position="17"/>
        <end position="26"/>
    </location>
</feature>
<dbReference type="EMBL" id="GBRH01231335">
    <property type="protein sequence ID" value="JAD66560.1"/>
    <property type="molecule type" value="Transcribed_RNA"/>
</dbReference>
<name>A0A0A9BZH9_ARUDO</name>
<reference evidence="2" key="1">
    <citation type="submission" date="2014-09" db="EMBL/GenBank/DDBJ databases">
        <authorList>
            <person name="Magalhaes I.L.F."/>
            <person name="Oliveira U."/>
            <person name="Santos F.R."/>
            <person name="Vidigal T.H.D.A."/>
            <person name="Brescovit A.D."/>
            <person name="Santos A.J."/>
        </authorList>
    </citation>
    <scope>NUCLEOTIDE SEQUENCE</scope>
    <source>
        <tissue evidence="2">Shoot tissue taken approximately 20 cm above the soil surface</tissue>
    </source>
</reference>
<evidence type="ECO:0000313" key="2">
    <source>
        <dbReference type="EMBL" id="JAD66560.1"/>
    </source>
</evidence>
<evidence type="ECO:0000256" key="1">
    <source>
        <dbReference type="SAM" id="MobiDB-lite"/>
    </source>
</evidence>
<sequence length="26" mass="2997">MHKQPSVFITENKVQHRTGTSNLDKT</sequence>
<proteinExistence type="predicted"/>
<protein>
    <submittedName>
        <fullName evidence="2">Uncharacterized protein</fullName>
    </submittedName>
</protein>
<reference evidence="2" key="2">
    <citation type="journal article" date="2015" name="Data Brief">
        <title>Shoot transcriptome of the giant reed, Arundo donax.</title>
        <authorList>
            <person name="Barrero R.A."/>
            <person name="Guerrero F.D."/>
            <person name="Moolhuijzen P."/>
            <person name="Goolsby J.A."/>
            <person name="Tidwell J."/>
            <person name="Bellgard S.E."/>
            <person name="Bellgard M.I."/>
        </authorList>
    </citation>
    <scope>NUCLEOTIDE SEQUENCE</scope>
    <source>
        <tissue evidence="2">Shoot tissue taken approximately 20 cm above the soil surface</tissue>
    </source>
</reference>
<feature type="region of interest" description="Disordered" evidence="1">
    <location>
        <begin position="1"/>
        <end position="26"/>
    </location>
</feature>
<dbReference type="AlphaFoldDB" id="A0A0A9BZH9"/>
<organism evidence="2">
    <name type="scientific">Arundo donax</name>
    <name type="common">Giant reed</name>
    <name type="synonym">Donax arundinaceus</name>
    <dbReference type="NCBI Taxonomy" id="35708"/>
    <lineage>
        <taxon>Eukaryota</taxon>
        <taxon>Viridiplantae</taxon>
        <taxon>Streptophyta</taxon>
        <taxon>Embryophyta</taxon>
        <taxon>Tracheophyta</taxon>
        <taxon>Spermatophyta</taxon>
        <taxon>Magnoliopsida</taxon>
        <taxon>Liliopsida</taxon>
        <taxon>Poales</taxon>
        <taxon>Poaceae</taxon>
        <taxon>PACMAD clade</taxon>
        <taxon>Arundinoideae</taxon>
        <taxon>Arundineae</taxon>
        <taxon>Arundo</taxon>
    </lineage>
</organism>
<accession>A0A0A9BZH9</accession>